<dbReference type="GO" id="GO:0004360">
    <property type="term" value="F:glutamine-fructose-6-phosphate transaminase (isomerizing) activity"/>
    <property type="evidence" value="ECO:0007669"/>
    <property type="project" value="UniProtKB-UniRule"/>
</dbReference>
<evidence type="ECO:0000259" key="11">
    <source>
        <dbReference type="PROSITE" id="PS51278"/>
    </source>
</evidence>
<dbReference type="GO" id="GO:0005975">
    <property type="term" value="P:carbohydrate metabolic process"/>
    <property type="evidence" value="ECO:0007669"/>
    <property type="project" value="UniProtKB-UniRule"/>
</dbReference>
<feature type="domain" description="SIS" evidence="12">
    <location>
        <begin position="455"/>
        <end position="596"/>
    </location>
</feature>
<protein>
    <recommendedName>
        <fullName evidence="4 10">Glutamine--fructose-6-phosphate aminotransferase [isomerizing]</fullName>
        <ecNumber evidence="3 10">2.6.1.16</ecNumber>
    </recommendedName>
    <alternativeName>
        <fullName evidence="10">D-fructose-6-phosphate amidotransferase</fullName>
    </alternativeName>
    <alternativeName>
        <fullName evidence="10">GFAT</fullName>
    </alternativeName>
    <alternativeName>
        <fullName evidence="10">Glucosamine-6-phosphate synthase</fullName>
    </alternativeName>
    <alternativeName>
        <fullName evidence="10">Hexosephosphate aminotransferase</fullName>
    </alternativeName>
    <alternativeName>
        <fullName evidence="10">L-glutamine--D-fructose-6-phosphate amidotransferase</fullName>
    </alternativeName>
</protein>
<comment type="catalytic activity">
    <reaction evidence="1 10">
        <text>D-fructose 6-phosphate + L-glutamine = D-glucosamine 6-phosphate + L-glutamate</text>
        <dbReference type="Rhea" id="RHEA:13237"/>
        <dbReference type="ChEBI" id="CHEBI:29985"/>
        <dbReference type="ChEBI" id="CHEBI:58359"/>
        <dbReference type="ChEBI" id="CHEBI:58725"/>
        <dbReference type="ChEBI" id="CHEBI:61527"/>
        <dbReference type="EC" id="2.6.1.16"/>
    </reaction>
</comment>
<keyword evidence="6 10" id="KW-0032">Aminotransferase</keyword>
<dbReference type="EC" id="2.6.1.16" evidence="3 10"/>
<proteinExistence type="inferred from homology"/>
<evidence type="ECO:0000256" key="8">
    <source>
        <dbReference type="ARBA" id="ARBA00022737"/>
    </source>
</evidence>
<dbReference type="SUPFAM" id="SSF53697">
    <property type="entry name" value="SIS domain"/>
    <property type="match status" value="1"/>
</dbReference>
<evidence type="ECO:0000313" key="13">
    <source>
        <dbReference type="EMBL" id="PJA32864.1"/>
    </source>
</evidence>
<comment type="subunit">
    <text evidence="10">Homodimer.</text>
</comment>
<keyword evidence="9" id="KW-0315">Glutamine amidotransferase</keyword>
<reference evidence="14" key="1">
    <citation type="submission" date="2017-09" db="EMBL/GenBank/DDBJ databases">
        <title>Depth-based differentiation of microbial function through sediment-hosted aquifers and enrichment of novel symbionts in the deep terrestrial subsurface.</title>
        <authorList>
            <person name="Probst A.J."/>
            <person name="Ladd B."/>
            <person name="Jarett J.K."/>
            <person name="Geller-Mcgrath D.E."/>
            <person name="Sieber C.M.K."/>
            <person name="Emerson J.B."/>
            <person name="Anantharaman K."/>
            <person name="Thomas B.C."/>
            <person name="Malmstrom R."/>
            <person name="Stieglmeier M."/>
            <person name="Klingl A."/>
            <person name="Woyke T."/>
            <person name="Ryan C.M."/>
            <person name="Banfield J.F."/>
        </authorList>
    </citation>
    <scope>NUCLEOTIDE SEQUENCE [LARGE SCALE GENOMIC DNA]</scope>
</reference>
<evidence type="ECO:0000256" key="6">
    <source>
        <dbReference type="ARBA" id="ARBA00022576"/>
    </source>
</evidence>
<dbReference type="PANTHER" id="PTHR10937:SF0">
    <property type="entry name" value="GLUTAMINE--FRUCTOSE-6-PHOSPHATE TRANSAMINASE (ISOMERIZING)"/>
    <property type="match status" value="1"/>
</dbReference>
<dbReference type="InterPro" id="IPR017932">
    <property type="entry name" value="GATase_2_dom"/>
</dbReference>
<dbReference type="HAMAP" id="MF_00164">
    <property type="entry name" value="GlmS"/>
    <property type="match status" value="1"/>
</dbReference>
<evidence type="ECO:0000259" key="12">
    <source>
        <dbReference type="PROSITE" id="PS51464"/>
    </source>
</evidence>
<feature type="initiator methionine" description="Removed" evidence="10">
    <location>
        <position position="1"/>
    </location>
</feature>
<dbReference type="GO" id="GO:0006047">
    <property type="term" value="P:UDP-N-acetylglucosamine metabolic process"/>
    <property type="evidence" value="ECO:0007669"/>
    <property type="project" value="TreeGrafter"/>
</dbReference>
<evidence type="ECO:0000256" key="10">
    <source>
        <dbReference type="HAMAP-Rule" id="MF_00164"/>
    </source>
</evidence>
<dbReference type="CDD" id="cd05008">
    <property type="entry name" value="SIS_GlmS_GlmD_1"/>
    <property type="match status" value="1"/>
</dbReference>
<dbReference type="Gene3D" id="3.40.50.10490">
    <property type="entry name" value="Glucose-6-phosphate isomerase like protein, domain 1"/>
    <property type="match status" value="2"/>
</dbReference>
<feature type="domain" description="SIS" evidence="12">
    <location>
        <begin position="288"/>
        <end position="427"/>
    </location>
</feature>
<feature type="domain" description="Glutamine amidotransferase type-2" evidence="11">
    <location>
        <begin position="2"/>
        <end position="219"/>
    </location>
</feature>
<dbReference type="InterPro" id="IPR029055">
    <property type="entry name" value="Ntn_hydrolases_N"/>
</dbReference>
<keyword evidence="5 10" id="KW-0963">Cytoplasm</keyword>
<dbReference type="GO" id="GO:0006487">
    <property type="term" value="P:protein N-linked glycosylation"/>
    <property type="evidence" value="ECO:0007669"/>
    <property type="project" value="TreeGrafter"/>
</dbReference>
<gene>
    <name evidence="10 13" type="primary">glmS</name>
    <name evidence="13" type="ORF">CO185_01300</name>
</gene>
<dbReference type="SUPFAM" id="SSF56235">
    <property type="entry name" value="N-terminal nucleophile aminohydrolases (Ntn hydrolases)"/>
    <property type="match status" value="1"/>
</dbReference>
<dbReference type="InterPro" id="IPR001347">
    <property type="entry name" value="SIS_dom"/>
</dbReference>
<dbReference type="AlphaFoldDB" id="A0A2M7WSA1"/>
<dbReference type="PANTHER" id="PTHR10937">
    <property type="entry name" value="GLUCOSAMINE--FRUCTOSE-6-PHOSPHATE AMINOTRANSFERASE, ISOMERIZING"/>
    <property type="match status" value="1"/>
</dbReference>
<comment type="subcellular location">
    <subcellularLocation>
        <location evidence="2 10">Cytoplasm</location>
    </subcellularLocation>
</comment>
<dbReference type="GO" id="GO:0006002">
    <property type="term" value="P:fructose 6-phosphate metabolic process"/>
    <property type="evidence" value="ECO:0007669"/>
    <property type="project" value="TreeGrafter"/>
</dbReference>
<accession>A0A2M7WSA1</accession>
<dbReference type="CDD" id="cd05009">
    <property type="entry name" value="SIS_GlmS_GlmD_2"/>
    <property type="match status" value="1"/>
</dbReference>
<name>A0A2M7WSA1_9BACT</name>
<dbReference type="PROSITE" id="PS51464">
    <property type="entry name" value="SIS"/>
    <property type="match status" value="2"/>
</dbReference>
<evidence type="ECO:0000313" key="14">
    <source>
        <dbReference type="Proteomes" id="UP000230758"/>
    </source>
</evidence>
<evidence type="ECO:0000256" key="5">
    <source>
        <dbReference type="ARBA" id="ARBA00022490"/>
    </source>
</evidence>
<comment type="caution">
    <text evidence="13">The sequence shown here is derived from an EMBL/GenBank/DDBJ whole genome shotgun (WGS) entry which is preliminary data.</text>
</comment>
<dbReference type="InterPro" id="IPR035466">
    <property type="entry name" value="GlmS/AgaS_SIS"/>
</dbReference>
<comment type="function">
    <text evidence="10">Catalyzes the first step in hexosamine metabolism, converting fructose-6P into glucosamine-6P using glutamine as a nitrogen source.</text>
</comment>
<dbReference type="FunFam" id="3.60.20.10:FF:000006">
    <property type="entry name" value="Glutamine--fructose-6-phosphate aminotransferase [isomerizing]"/>
    <property type="match status" value="1"/>
</dbReference>
<dbReference type="EMBL" id="PFXF01000018">
    <property type="protein sequence ID" value="PJA32864.1"/>
    <property type="molecule type" value="Genomic_DNA"/>
</dbReference>
<keyword evidence="7 10" id="KW-0808">Transferase</keyword>
<organism evidence="13 14">
    <name type="scientific">Candidatus Zambryskibacteria bacterium CG_4_9_14_3_um_filter_42_15</name>
    <dbReference type="NCBI Taxonomy" id="1975112"/>
    <lineage>
        <taxon>Bacteria</taxon>
        <taxon>Candidatus Zambryskiibacteriota</taxon>
    </lineage>
</organism>
<dbReference type="GO" id="GO:0005737">
    <property type="term" value="C:cytoplasm"/>
    <property type="evidence" value="ECO:0007669"/>
    <property type="project" value="UniProtKB-SubCell"/>
</dbReference>
<dbReference type="PROSITE" id="PS51278">
    <property type="entry name" value="GATASE_TYPE_2"/>
    <property type="match status" value="1"/>
</dbReference>
<sequence>MCGIVGYIGKEEALPVLINGLKALEYRGYDSAGVAILVDGEIKVKKSVGQVKVLEKDLEHEKFLGHLGIGHTRWATHGAPTESNAHPHTDCSGRISVVHNGIIENYKELKKYLETAGHKFTSETDTEVVPHLIENFLKQGNNFDTALIDTLKMVKGAYALAIIDRDNPETLYATKLSSPLVVGAGVGENFLASDPSALIGKTKKVIYLKDGEIAKINSRDIRVINLEKEVSPFEIIQLEWNLEQAQKGDYPHFMLKEIFEGPEVVRATFRGRVRSSKNLVKLGGLEQVRERLKEVKRIIILACGTSYYAGLIGEYLFEEITKLPTEVHFASEFRYRDEPFDEGTAVIVISQSGETADTLAVLEKAKKQDLLTLGIVNTVGSTIARETDAGVYNHAGPEIGVASTKAFLSQLTVLIMMAIYLSKDKSSTKVILKELEDIPAKIEKILAQSDNIKKLAEKCRGYDNFLFLGRRYNYPVALEGALKLKEISYIHAEGYGAGEMKHGPIAMISEDFPTMAIIPQNSVSDKMLSNIEEIKARKGPVFVIATEGDERSASLANEVIYVPKTLEPFEPLLTIVPLQLFAYYVGTNKGFDVDKPRNLAKSVTVE</sequence>
<feature type="active site" description="For Fru-6P isomerization activity" evidence="10">
    <location>
        <position position="601"/>
    </location>
</feature>
<dbReference type="Pfam" id="PF13522">
    <property type="entry name" value="GATase_6"/>
    <property type="match status" value="1"/>
</dbReference>
<dbReference type="InterPro" id="IPR005855">
    <property type="entry name" value="GFAT"/>
</dbReference>
<dbReference type="InterPro" id="IPR046348">
    <property type="entry name" value="SIS_dom_sf"/>
</dbReference>
<evidence type="ECO:0000256" key="1">
    <source>
        <dbReference type="ARBA" id="ARBA00001031"/>
    </source>
</evidence>
<dbReference type="Pfam" id="PF01380">
    <property type="entry name" value="SIS"/>
    <property type="match status" value="2"/>
</dbReference>
<feature type="active site" description="Nucleophile; for GATase activity" evidence="10">
    <location>
        <position position="2"/>
    </location>
</feature>
<evidence type="ECO:0000256" key="7">
    <source>
        <dbReference type="ARBA" id="ARBA00022679"/>
    </source>
</evidence>
<keyword evidence="8" id="KW-0677">Repeat</keyword>
<dbReference type="GO" id="GO:0097367">
    <property type="term" value="F:carbohydrate derivative binding"/>
    <property type="evidence" value="ECO:0007669"/>
    <property type="project" value="InterPro"/>
</dbReference>
<dbReference type="Gene3D" id="3.60.20.10">
    <property type="entry name" value="Glutamine Phosphoribosylpyrophosphate, subunit 1, domain 1"/>
    <property type="match status" value="1"/>
</dbReference>
<evidence type="ECO:0000256" key="4">
    <source>
        <dbReference type="ARBA" id="ARBA00016090"/>
    </source>
</evidence>
<dbReference type="CDD" id="cd00714">
    <property type="entry name" value="GFAT"/>
    <property type="match status" value="1"/>
</dbReference>
<evidence type="ECO:0000256" key="3">
    <source>
        <dbReference type="ARBA" id="ARBA00012916"/>
    </source>
</evidence>
<dbReference type="NCBIfam" id="TIGR01135">
    <property type="entry name" value="glmS"/>
    <property type="match status" value="1"/>
</dbReference>
<evidence type="ECO:0000256" key="9">
    <source>
        <dbReference type="ARBA" id="ARBA00022962"/>
    </source>
</evidence>
<dbReference type="FunFam" id="3.40.50.10490:FF:000001">
    <property type="entry name" value="Glutamine--fructose-6-phosphate aminotransferase [isomerizing]"/>
    <property type="match status" value="1"/>
</dbReference>
<dbReference type="NCBIfam" id="NF001484">
    <property type="entry name" value="PRK00331.1"/>
    <property type="match status" value="1"/>
</dbReference>
<dbReference type="InterPro" id="IPR047084">
    <property type="entry name" value="GFAT_N"/>
</dbReference>
<dbReference type="Proteomes" id="UP000230758">
    <property type="component" value="Unassembled WGS sequence"/>
</dbReference>
<evidence type="ECO:0000256" key="2">
    <source>
        <dbReference type="ARBA" id="ARBA00004496"/>
    </source>
</evidence>
<dbReference type="InterPro" id="IPR035490">
    <property type="entry name" value="GlmS/FrlB_SIS"/>
</dbReference>